<dbReference type="EMBL" id="JRKN01000042">
    <property type="protein sequence ID" value="KGJ02250.1"/>
    <property type="molecule type" value="Genomic_DNA"/>
</dbReference>
<sequence>MSRHRIGPSDLPRHPGVSGWVAMLPPRTPAPALAGAIRADIAVIGAGLAGLAAARRLAQIDPGLRVAVLEAGIVGDGPAGRNSGFIIDLPHEVSSEDYGGAALQKSRDRITLQRRAVDFAVDLARERGWPREVLDLCGRYNVAMTPEGDRHIRDYAAKLDELGEPYRLLDRAGIADVTGSQAFSSAIHMPGTAIVQPAAYIRGLADTLGGNVTLYEGSPAMALEPRGTAWLVRTPAGSVEAGRIILANNGHAERFGFFRGRLLHVYTYASMTETFSPNSLGGMRDWAATPASPMGTTLRRVSGPRGDRLLVRSRYTYNPGMNVGAGTLRRAGHQHDRKFAHRFPGLADLRMEYRWGGAMALTWNSVPAWGEVEKGIFAACGCNGVGATNATASGLAAAEQMLDVPTELTRIYRGFATPQRLPPQPFTLIGAKTTLALRERRAGIE</sequence>
<evidence type="ECO:0000313" key="6">
    <source>
        <dbReference type="Proteomes" id="UP000182312"/>
    </source>
</evidence>
<organism evidence="3 5">
    <name type="scientific">Paracoccus halophilus</name>
    <dbReference type="NCBI Taxonomy" id="376733"/>
    <lineage>
        <taxon>Bacteria</taxon>
        <taxon>Pseudomonadati</taxon>
        <taxon>Pseudomonadota</taxon>
        <taxon>Alphaproteobacteria</taxon>
        <taxon>Rhodobacterales</taxon>
        <taxon>Paracoccaceae</taxon>
        <taxon>Paracoccus</taxon>
    </lineage>
</organism>
<evidence type="ECO:0000256" key="1">
    <source>
        <dbReference type="ARBA" id="ARBA00023002"/>
    </source>
</evidence>
<reference evidence="3 5" key="2">
    <citation type="submission" date="2014-10" db="EMBL/GenBank/DDBJ databases">
        <title>Paracoccus sanguinis sp. nov., isolated from clinical specimens of New York State patients.</title>
        <authorList>
            <person name="Mingle L.A."/>
            <person name="Cole J.A."/>
            <person name="Lapierre P."/>
            <person name="Musser K.A."/>
        </authorList>
    </citation>
    <scope>NUCLEOTIDE SEQUENCE [LARGE SCALE GENOMIC DNA]</scope>
    <source>
        <strain evidence="3 5">JCM 14014</strain>
    </source>
</reference>
<dbReference type="AlphaFoldDB" id="A0A099EV28"/>
<keyword evidence="5" id="KW-1185">Reference proteome</keyword>
<dbReference type="Proteomes" id="UP000182312">
    <property type="component" value="Unassembled WGS sequence"/>
</dbReference>
<dbReference type="Gene3D" id="3.50.50.60">
    <property type="entry name" value="FAD/NAD(P)-binding domain"/>
    <property type="match status" value="1"/>
</dbReference>
<dbReference type="OrthoDB" id="311718at2"/>
<dbReference type="PANTHER" id="PTHR13847:SF281">
    <property type="entry name" value="FAD DEPENDENT OXIDOREDUCTASE DOMAIN-CONTAINING PROTEIN"/>
    <property type="match status" value="1"/>
</dbReference>
<protein>
    <submittedName>
        <fullName evidence="4">Glycine/D-amino acid oxidase</fullName>
    </submittedName>
    <submittedName>
        <fullName evidence="3">Oxidoreductase</fullName>
    </submittedName>
</protein>
<dbReference type="Gene3D" id="3.30.9.10">
    <property type="entry name" value="D-Amino Acid Oxidase, subunit A, domain 2"/>
    <property type="match status" value="1"/>
</dbReference>
<reference evidence="3 5" key="1">
    <citation type="submission" date="2014-09" db="EMBL/GenBank/DDBJ databases">
        <authorList>
            <person name="McGinnis J.M."/>
            <person name="Wolfgang W.J."/>
        </authorList>
    </citation>
    <scope>NUCLEOTIDE SEQUENCE [LARGE SCALE GENOMIC DNA]</scope>
    <source>
        <strain evidence="3 5">JCM 14014</strain>
    </source>
</reference>
<dbReference type="InterPro" id="IPR006076">
    <property type="entry name" value="FAD-dep_OxRdtase"/>
</dbReference>
<dbReference type="Pfam" id="PF01266">
    <property type="entry name" value="DAO"/>
    <property type="match status" value="1"/>
</dbReference>
<evidence type="ECO:0000313" key="5">
    <source>
        <dbReference type="Proteomes" id="UP000029846"/>
    </source>
</evidence>
<feature type="domain" description="FAD dependent oxidoreductase" evidence="2">
    <location>
        <begin position="40"/>
        <end position="399"/>
    </location>
</feature>
<dbReference type="Proteomes" id="UP000029846">
    <property type="component" value="Unassembled WGS sequence"/>
</dbReference>
<dbReference type="eggNOG" id="COG0665">
    <property type="taxonomic scope" value="Bacteria"/>
</dbReference>
<proteinExistence type="predicted"/>
<dbReference type="RefSeq" id="WP_036743794.1">
    <property type="nucleotide sequence ID" value="NZ_FOJO01000039.1"/>
</dbReference>
<gene>
    <name evidence="3" type="ORF">IT41_18045</name>
    <name evidence="4" type="ORF">SAMN04487972_1396</name>
</gene>
<dbReference type="SUPFAM" id="SSF51905">
    <property type="entry name" value="FAD/NAD(P)-binding domain"/>
    <property type="match status" value="1"/>
</dbReference>
<dbReference type="InterPro" id="IPR036188">
    <property type="entry name" value="FAD/NAD-bd_sf"/>
</dbReference>
<dbReference type="STRING" id="376733.SAMN04487972_1396"/>
<evidence type="ECO:0000259" key="2">
    <source>
        <dbReference type="Pfam" id="PF01266"/>
    </source>
</evidence>
<dbReference type="GO" id="GO:0016491">
    <property type="term" value="F:oxidoreductase activity"/>
    <property type="evidence" value="ECO:0007669"/>
    <property type="project" value="UniProtKB-KW"/>
</dbReference>
<dbReference type="PANTHER" id="PTHR13847">
    <property type="entry name" value="SARCOSINE DEHYDROGENASE-RELATED"/>
    <property type="match status" value="1"/>
</dbReference>
<dbReference type="EMBL" id="FOJO01000039">
    <property type="protein sequence ID" value="SFA61675.1"/>
    <property type="molecule type" value="Genomic_DNA"/>
</dbReference>
<evidence type="ECO:0000313" key="4">
    <source>
        <dbReference type="EMBL" id="SFA61675.1"/>
    </source>
</evidence>
<accession>A0A099EV28</accession>
<evidence type="ECO:0000313" key="3">
    <source>
        <dbReference type="EMBL" id="KGJ02250.1"/>
    </source>
</evidence>
<dbReference type="GO" id="GO:0005737">
    <property type="term" value="C:cytoplasm"/>
    <property type="evidence" value="ECO:0007669"/>
    <property type="project" value="TreeGrafter"/>
</dbReference>
<reference evidence="4 6" key="3">
    <citation type="submission" date="2016-10" db="EMBL/GenBank/DDBJ databases">
        <authorList>
            <person name="de Groot N.N."/>
        </authorList>
    </citation>
    <scope>NUCLEOTIDE SEQUENCE [LARGE SCALE GENOMIC DNA]</scope>
    <source>
        <strain evidence="4 6">CGMCC 1.6117</strain>
    </source>
</reference>
<keyword evidence="1" id="KW-0560">Oxidoreductase</keyword>
<name>A0A099EV28_9RHOB</name>